<protein>
    <submittedName>
        <fullName evidence="2">Uncharacterized protein</fullName>
    </submittedName>
</protein>
<proteinExistence type="predicted"/>
<organism evidence="2 3">
    <name type="scientific">Bacteroides luti</name>
    <dbReference type="NCBI Taxonomy" id="1297750"/>
    <lineage>
        <taxon>Bacteria</taxon>
        <taxon>Pseudomonadati</taxon>
        <taxon>Bacteroidota</taxon>
        <taxon>Bacteroidia</taxon>
        <taxon>Bacteroidales</taxon>
        <taxon>Bacteroidaceae</taxon>
        <taxon>Bacteroides</taxon>
    </lineage>
</organism>
<dbReference type="AlphaFoldDB" id="A0A1M4XXZ0"/>
<reference evidence="2 3" key="1">
    <citation type="submission" date="2016-11" db="EMBL/GenBank/DDBJ databases">
        <authorList>
            <person name="Jaros S."/>
            <person name="Januszkiewicz K."/>
            <person name="Wedrychowicz H."/>
        </authorList>
    </citation>
    <scope>NUCLEOTIDE SEQUENCE [LARGE SCALE GENOMIC DNA]</scope>
    <source>
        <strain evidence="2 3">DSM 26991</strain>
    </source>
</reference>
<sequence>MKKWFWVLLLLPVMNIHAQIKQAVNWQYHVNKVANDEYEAVLSAKIEKAGIYIPKIFQRIAVFQHQ</sequence>
<dbReference type="Proteomes" id="UP000184509">
    <property type="component" value="Unassembled WGS sequence"/>
</dbReference>
<feature type="chain" id="PRO_5012477163" evidence="1">
    <location>
        <begin position="19"/>
        <end position="66"/>
    </location>
</feature>
<keyword evidence="3" id="KW-1185">Reference proteome</keyword>
<evidence type="ECO:0000313" key="3">
    <source>
        <dbReference type="Proteomes" id="UP000184509"/>
    </source>
</evidence>
<dbReference type="STRING" id="1297750.SAMN05444405_104164"/>
<evidence type="ECO:0000313" key="2">
    <source>
        <dbReference type="EMBL" id="SHE98474.1"/>
    </source>
</evidence>
<accession>A0A1M4XXZ0</accession>
<dbReference type="RefSeq" id="WP_217653505.1">
    <property type="nucleotide sequence ID" value="NZ_FQTV01000004.1"/>
</dbReference>
<gene>
    <name evidence="2" type="ORF">SAMN05444405_104164</name>
</gene>
<feature type="signal peptide" evidence="1">
    <location>
        <begin position="1"/>
        <end position="18"/>
    </location>
</feature>
<evidence type="ECO:0000256" key="1">
    <source>
        <dbReference type="SAM" id="SignalP"/>
    </source>
</evidence>
<keyword evidence="1" id="KW-0732">Signal</keyword>
<name>A0A1M4XXZ0_9BACE</name>
<dbReference type="EMBL" id="FQTV01000004">
    <property type="protein sequence ID" value="SHE98474.1"/>
    <property type="molecule type" value="Genomic_DNA"/>
</dbReference>